<proteinExistence type="predicted"/>
<dbReference type="PROSITE" id="PS52034">
    <property type="entry name" value="PEPTIDASE_M32"/>
    <property type="match status" value="1"/>
</dbReference>
<keyword evidence="1" id="KW-0121">Carboxypeptidase</keyword>
<gene>
    <name evidence="1" type="ORF">MNBD_CHLOROFLEXI01-4961</name>
</gene>
<dbReference type="SUPFAM" id="SSF55486">
    <property type="entry name" value="Metalloproteases ('zincins'), catalytic domain"/>
    <property type="match status" value="1"/>
</dbReference>
<evidence type="ECO:0000313" key="1">
    <source>
        <dbReference type="EMBL" id="VAW42863.1"/>
    </source>
</evidence>
<keyword evidence="1" id="KW-0645">Protease</keyword>
<dbReference type="AlphaFoldDB" id="A0A3B0VRU6"/>
<sequence length="450" mass="50691">MQKKYQKLKTRLQEINDLSSANALLGWDQATYMPSGGAAARGRQGATLERIAHEKFTDAAIGKLLDALEPWAEKQPYDSEEASLIRLTRRNYDQAVKVPAKLMAALSEHGAAAYQTWIQARPENDFAKIRPFLEQTLDYSRQIANCFPGYDHIADPLIDVVDQGMKAETIRAIFADLRQQLVPIVKAITEQELADNSCLHQPFPEDEQLAFGWQVAQDYGYDINRGRQDKTHHPFMTKFSLGDVRITTRVNENELSEALFSTLHETGHALYEQGIDMALEGTPLAGGTSAGVHESQSRLWENLVGRSRGFWQHYYPKLQATFPTQFNNVSLDTFYKAINQVQRSLVRTDADEVTYNLHVMIRFDLELALLEGSLEVKNLPEAWHGRYQSDLGLQAPSNVNGVLQDVHWYGGLVGGAFQGYTLGNIMSALFYNEALKTHPDIPDQIKQGEF</sequence>
<dbReference type="PRINTS" id="PR00998">
    <property type="entry name" value="CRBOXYPTASET"/>
</dbReference>
<protein>
    <submittedName>
        <fullName evidence="1">Thermostable carboxypeptidase 1</fullName>
        <ecNumber evidence="1">3.4.17.19</ecNumber>
    </submittedName>
</protein>
<dbReference type="Pfam" id="PF02074">
    <property type="entry name" value="Peptidase_M32"/>
    <property type="match status" value="1"/>
</dbReference>
<dbReference type="GO" id="GO:0004181">
    <property type="term" value="F:metallocarboxypeptidase activity"/>
    <property type="evidence" value="ECO:0007669"/>
    <property type="project" value="InterPro"/>
</dbReference>
<name>A0A3B0VRU6_9ZZZZ</name>
<dbReference type="CDD" id="cd06460">
    <property type="entry name" value="M32_Taq"/>
    <property type="match status" value="1"/>
</dbReference>
<dbReference type="EMBL" id="UOEU01000975">
    <property type="protein sequence ID" value="VAW42863.1"/>
    <property type="molecule type" value="Genomic_DNA"/>
</dbReference>
<dbReference type="Gene3D" id="1.10.1370.30">
    <property type="match status" value="1"/>
</dbReference>
<feature type="non-terminal residue" evidence="1">
    <location>
        <position position="450"/>
    </location>
</feature>
<organism evidence="1">
    <name type="scientific">hydrothermal vent metagenome</name>
    <dbReference type="NCBI Taxonomy" id="652676"/>
    <lineage>
        <taxon>unclassified sequences</taxon>
        <taxon>metagenomes</taxon>
        <taxon>ecological metagenomes</taxon>
    </lineage>
</organism>
<dbReference type="PANTHER" id="PTHR34217:SF1">
    <property type="entry name" value="CARBOXYPEPTIDASE 1"/>
    <property type="match status" value="1"/>
</dbReference>
<dbReference type="GO" id="GO:0006508">
    <property type="term" value="P:proteolysis"/>
    <property type="evidence" value="ECO:0007669"/>
    <property type="project" value="InterPro"/>
</dbReference>
<reference evidence="1" key="1">
    <citation type="submission" date="2018-06" db="EMBL/GenBank/DDBJ databases">
        <authorList>
            <person name="Zhirakovskaya E."/>
        </authorList>
    </citation>
    <scope>NUCLEOTIDE SEQUENCE</scope>
</reference>
<dbReference type="EC" id="3.4.17.19" evidence="1"/>
<keyword evidence="1" id="KW-0378">Hydrolase</keyword>
<dbReference type="InterPro" id="IPR001333">
    <property type="entry name" value="Peptidase_M32_Taq"/>
</dbReference>
<accession>A0A3B0VRU6</accession>
<dbReference type="PANTHER" id="PTHR34217">
    <property type="entry name" value="METAL-DEPENDENT CARBOXYPEPTIDASE"/>
    <property type="match status" value="1"/>
</dbReference>